<dbReference type="EMBL" id="VUOA01000006">
    <property type="protein sequence ID" value="KAA2242267.1"/>
    <property type="molecule type" value="Genomic_DNA"/>
</dbReference>
<reference evidence="3 4" key="1">
    <citation type="submission" date="2019-09" db="EMBL/GenBank/DDBJ databases">
        <title>Salinarimonas rosea gen. nov., sp. nov., a new member of the a-2 subgroup of the Proteobacteria.</title>
        <authorList>
            <person name="Liu J."/>
        </authorList>
    </citation>
    <scope>NUCLEOTIDE SEQUENCE [LARGE SCALE GENOMIC DNA]</scope>
    <source>
        <strain evidence="3 4">BN140002</strain>
    </source>
</reference>
<evidence type="ECO:0000313" key="3">
    <source>
        <dbReference type="EMBL" id="KAA2242267.1"/>
    </source>
</evidence>
<comment type="caution">
    <text evidence="3">The sequence shown here is derived from an EMBL/GenBank/DDBJ whole genome shotgun (WGS) entry which is preliminary data.</text>
</comment>
<feature type="transmembrane region" description="Helical" evidence="1">
    <location>
        <begin position="172"/>
        <end position="190"/>
    </location>
</feature>
<dbReference type="RefSeq" id="WP_149815538.1">
    <property type="nucleotide sequence ID" value="NZ_VUOA01000006.1"/>
</dbReference>
<feature type="transmembrane region" description="Helical" evidence="1">
    <location>
        <begin position="36"/>
        <end position="56"/>
    </location>
</feature>
<feature type="transmembrane region" description="Helical" evidence="1">
    <location>
        <begin position="63"/>
        <end position="85"/>
    </location>
</feature>
<keyword evidence="1" id="KW-0812">Transmembrane</keyword>
<name>A0A5B2VVH1_9HYPH</name>
<evidence type="ECO:0000256" key="1">
    <source>
        <dbReference type="SAM" id="Phobius"/>
    </source>
</evidence>
<sequence length="191" mass="18143">MKATTLALALLTAAASPALAHTGVGATHSFLAGVSHPLLGLDHVLAMAAVGAWAGLNGGRAVWAWPLAFVGLMVAAALLALAGVAAPGGEIGIGLSVLVLGTLVALRLPLTLAAGAAICGAFALFHGHAHGAELPAGAGAGSYVAGFVLATAILHAAGVGLGLASGRLVSPWLARAAGGAVALAGVVLLVG</sequence>
<dbReference type="Pfam" id="PF04955">
    <property type="entry name" value="HupE_UreJ"/>
    <property type="match status" value="1"/>
</dbReference>
<dbReference type="Proteomes" id="UP000323142">
    <property type="component" value="Unassembled WGS sequence"/>
</dbReference>
<evidence type="ECO:0000313" key="4">
    <source>
        <dbReference type="Proteomes" id="UP000323142"/>
    </source>
</evidence>
<keyword evidence="1" id="KW-0472">Membrane</keyword>
<keyword evidence="1" id="KW-1133">Transmembrane helix</keyword>
<feature type="transmembrane region" description="Helical" evidence="1">
    <location>
        <begin position="136"/>
        <end position="160"/>
    </location>
</feature>
<gene>
    <name evidence="3" type="ORF">F0L46_02980</name>
</gene>
<dbReference type="PIRSF" id="PIRSF016919">
    <property type="entry name" value="HupE_UreJ"/>
    <property type="match status" value="1"/>
</dbReference>
<reference evidence="3 4" key="2">
    <citation type="submission" date="2019-09" db="EMBL/GenBank/DDBJ databases">
        <authorList>
            <person name="Jin C."/>
        </authorList>
    </citation>
    <scope>NUCLEOTIDE SEQUENCE [LARGE SCALE GENOMIC DNA]</scope>
    <source>
        <strain evidence="3 4">BN140002</strain>
    </source>
</reference>
<organism evidence="3 4">
    <name type="scientific">Salinarimonas soli</name>
    <dbReference type="NCBI Taxonomy" id="1638099"/>
    <lineage>
        <taxon>Bacteria</taxon>
        <taxon>Pseudomonadati</taxon>
        <taxon>Pseudomonadota</taxon>
        <taxon>Alphaproteobacteria</taxon>
        <taxon>Hyphomicrobiales</taxon>
        <taxon>Salinarimonadaceae</taxon>
        <taxon>Salinarimonas</taxon>
    </lineage>
</organism>
<feature type="signal peptide" evidence="2">
    <location>
        <begin position="1"/>
        <end position="20"/>
    </location>
</feature>
<feature type="transmembrane region" description="Helical" evidence="1">
    <location>
        <begin position="91"/>
        <end position="124"/>
    </location>
</feature>
<protein>
    <submittedName>
        <fullName evidence="3">HupE/UreJ family protein</fullName>
    </submittedName>
</protein>
<dbReference type="AlphaFoldDB" id="A0A5B2VVH1"/>
<dbReference type="InterPro" id="IPR007038">
    <property type="entry name" value="HupE_UreJ"/>
</dbReference>
<proteinExistence type="predicted"/>
<feature type="chain" id="PRO_5023048064" evidence="2">
    <location>
        <begin position="21"/>
        <end position="191"/>
    </location>
</feature>
<keyword evidence="2" id="KW-0732">Signal</keyword>
<keyword evidence="4" id="KW-1185">Reference proteome</keyword>
<evidence type="ECO:0000256" key="2">
    <source>
        <dbReference type="SAM" id="SignalP"/>
    </source>
</evidence>
<dbReference type="OrthoDB" id="9808192at2"/>
<accession>A0A5B2VVH1</accession>